<dbReference type="OMA" id="MEYFEML"/>
<feature type="domain" description="PKD" evidence="16">
    <location>
        <begin position="334"/>
        <end position="401"/>
    </location>
</feature>
<evidence type="ECO:0000256" key="14">
    <source>
        <dbReference type="SAM" id="MobiDB-lite"/>
    </source>
</evidence>
<dbReference type="Pfam" id="PF02010">
    <property type="entry name" value="REJ"/>
    <property type="match status" value="1"/>
</dbReference>
<evidence type="ECO:0000256" key="8">
    <source>
        <dbReference type="ARBA" id="ARBA00023069"/>
    </source>
</evidence>
<dbReference type="GO" id="GO:0050982">
    <property type="term" value="P:detection of mechanical stimulus"/>
    <property type="evidence" value="ECO:0000318"/>
    <property type="project" value="GO_Central"/>
</dbReference>
<evidence type="ECO:0000313" key="19">
    <source>
        <dbReference type="Proteomes" id="UP000001554"/>
    </source>
</evidence>
<dbReference type="InterPro" id="IPR014010">
    <property type="entry name" value="REJ_dom"/>
</dbReference>
<feature type="domain" description="PKD" evidence="16">
    <location>
        <begin position="1665"/>
        <end position="1731"/>
    </location>
</feature>
<dbReference type="InterPro" id="IPR000203">
    <property type="entry name" value="GPS"/>
</dbReference>
<keyword evidence="9 15" id="KW-0472">Membrane</keyword>
<feature type="disulfide bond" evidence="12">
    <location>
        <begin position="3618"/>
        <end position="3631"/>
    </location>
</feature>
<dbReference type="GO" id="GO:0005886">
    <property type="term" value="C:plasma membrane"/>
    <property type="evidence" value="ECO:0007669"/>
    <property type="project" value="UniProtKB-SubCell"/>
</dbReference>
<feature type="compositionally biased region" description="Acidic residues" evidence="14">
    <location>
        <begin position="3466"/>
        <end position="3483"/>
    </location>
</feature>
<dbReference type="InterPro" id="IPR001024">
    <property type="entry name" value="PLAT/LH2_dom"/>
</dbReference>
<dbReference type="Gene3D" id="2.60.60.20">
    <property type="entry name" value="PLAT/LH2 domain"/>
    <property type="match status" value="1"/>
</dbReference>
<evidence type="ECO:0000256" key="15">
    <source>
        <dbReference type="SAM" id="Phobius"/>
    </source>
</evidence>
<evidence type="ECO:0000256" key="9">
    <source>
        <dbReference type="ARBA" id="ARBA00023136"/>
    </source>
</evidence>
<dbReference type="Proteomes" id="UP000001554">
    <property type="component" value="Chromosome 12"/>
</dbReference>
<dbReference type="InterPro" id="IPR013783">
    <property type="entry name" value="Ig-like_fold"/>
</dbReference>
<feature type="domain" description="PLAT" evidence="17">
    <location>
        <begin position="3102"/>
        <end position="3220"/>
    </location>
</feature>
<feature type="domain" description="PKD" evidence="16">
    <location>
        <begin position="895"/>
        <end position="954"/>
    </location>
</feature>
<dbReference type="InterPro" id="IPR036392">
    <property type="entry name" value="PLAT/LH2_dom_sf"/>
</dbReference>
<reference evidence="20" key="2">
    <citation type="submission" date="2025-08" db="UniProtKB">
        <authorList>
            <consortium name="RefSeq"/>
        </authorList>
    </citation>
    <scope>IDENTIFICATION</scope>
    <source>
        <strain evidence="20">S238N-H82</strain>
        <tissue evidence="20">Testes</tissue>
    </source>
</reference>
<dbReference type="PROSITE" id="PS50095">
    <property type="entry name" value="PLAT"/>
    <property type="match status" value="1"/>
</dbReference>
<dbReference type="InterPro" id="IPR000601">
    <property type="entry name" value="PKD_dom"/>
</dbReference>
<feature type="region of interest" description="Disordered" evidence="14">
    <location>
        <begin position="3448"/>
        <end position="3486"/>
    </location>
</feature>
<dbReference type="OrthoDB" id="444119at2759"/>
<evidence type="ECO:0000256" key="7">
    <source>
        <dbReference type="ARBA" id="ARBA00022989"/>
    </source>
</evidence>
<comment type="similarity">
    <text evidence="3">Belongs to the polycystin family.</text>
</comment>
<feature type="domain" description="REJ" evidence="18">
    <location>
        <begin position="2030"/>
        <end position="2804"/>
    </location>
</feature>
<feature type="transmembrane region" description="Helical" evidence="15">
    <location>
        <begin position="3899"/>
        <end position="3919"/>
    </location>
</feature>
<evidence type="ECO:0000259" key="17">
    <source>
        <dbReference type="PROSITE" id="PS50095"/>
    </source>
</evidence>
<feature type="transmembrane region" description="Helical" evidence="15">
    <location>
        <begin position="3308"/>
        <end position="3329"/>
    </location>
</feature>
<dbReference type="InterPro" id="IPR046791">
    <property type="entry name" value="Polycystin_dom"/>
</dbReference>
<dbReference type="Pfam" id="PF08016">
    <property type="entry name" value="PKD_channel"/>
    <property type="match status" value="1"/>
</dbReference>
<keyword evidence="11" id="KW-0966">Cell projection</keyword>
<dbReference type="CDD" id="cd00146">
    <property type="entry name" value="PKD"/>
    <property type="match status" value="8"/>
</dbReference>
<feature type="domain" description="PKD" evidence="16">
    <location>
        <begin position="1447"/>
        <end position="1525"/>
    </location>
</feature>
<evidence type="ECO:0000256" key="4">
    <source>
        <dbReference type="ARBA" id="ARBA00022475"/>
    </source>
</evidence>
<sequence length="4379" mass="485471">MVVSPDGKGVLMDRNGWTGMAITTTADEPPYIVVDFQAFYRITKIQIHMVHHWAEVVHVFTESTSLSCNWTEAGWFRPEVSNSKQTFDNFVGTGRFLKLVFTPINEHSVTVNEIQFFGQQVLDVVGCLQDIEIEDWESVVIDNATVDALSCRKECASHFFTYALLGDNATCLCRSTVDSFNATSQVPELTSCQQNPCYMLYRTSSLATIPVSGLDVLVSCGNSDILLANETIYISVVIEQGDEVQLYVEADGEAMQENPGFTYSVVFPTVGIHTVNVIASNNVSRVEKNILLKVVEGPGNFDGLEIDVSPGLTNDNITVYVLMDDPFATGLCFWKPGDSNMTFSGNVTQQTVQKNDSSGVMTFNHVYEVPGVYEVEVCCANAFGQANATATVYVEDHVNATIYGNSHHVFGQNITVYWDLIAGTDVQYTISLGESSQCNGSNSTEGNETVQNITCLVDPNAYSHQGTYTLEILVYNHVSRLVKYSYIDIDTEISSINIADYETFAVTSVSYDFSVNVDVVDTTNWELVWYENSEPVSFLSGDEGREVTSQIFFNESGYMMMQVEATNAVSKKHDRAIVISENPVKDLSINILSIINPSVPAVIQFTVGEPHPDNAVVYFTFGDGSQTEVVAFEDVWGGYEHKYPDFGDYTLIVTVQNHVSKSNKTANVRVGKPARELKAEALAQFVRAKLEELSVRISTRQGSGVMYKVDFGDGSEVVEVPRLAEDMEHDVQIVNHTYAQPGPYVINVKAVSRFGIMETNTDQVTSQHPIRGITLENSSPSVVPPGKVLFIFRLEDDIPPPTDASCRYYLGDQEISNAMDFLDFVDKMHTWKYYFGEDLFGVHEISVACENHVSQVDFKTTVTLQEMVGGLQVLITPNPIGVGGILTIEVSLALGNMASFEIDYGDGTEVGRQGPFYERGANFNVTHVYWAEGNYTVEVTVQNKVSSAQWSVPVPGVVVRLRITEIFLISDYFVTMPTQGSVGHDFEVRLPVSDAYPSNVYVSFTLDNGITQNSISTGLTAAGVHQGTFPLTKADVGKFKAVVTVYNLITSVTVEHDMEVQEVITGLNGVALEYVIPVNSDAIFLLSVLTGSHVTFQLDYGDSKAEVLQHPNMFAVSEVTEPVHSYNDSGTYKLTVTAWNNVSSAKYDFNKDMTVEYPVGKLYVTINNPFPVPPGIATVMVDVLPDSPPPSRVRCQFDFGDGAIDDPMAHNLSIGVRHSQQHTFQVFSPLETYVTRVWCRNGISSQFIEKEVTFEGVVSGLKAVTDKVNAPVDGSVCVTISVTRGSDLNFTVEYGDGTVEWVLADDREAKYQPTVVCHSFKDVGQFSISVTASNAVSEQKYNVVQDITVQMPISGFRLDVSSPVHVPPGNADFEVEIYGNLPTDAVYLWQFGDGTMLSDVTVDSKRYTHTHTYDRMSTGTRTVSLTCSNLVSSVTETAVVEVFETIAGLALNVSSYIATVGIKIDFTITMAKGSNVVYDVNFGDGKSTTLHQPLPHDVPRPIHFTYAYNNSGLFDVTVIASNNVSALQVALPTPITAQFEITNLTLTNDDPIPYPPGLVSFVVSVPPSIIAPTNISMNIEFGDGLSEIREAFGITTEYPENITHQYSQSAVGTAQISIECFNLVSKKRFDVSMVVQERITGLTMLVNKDRTHVGGEATVDISVATGSHLIFEVDFGDGKTQVSSFKSRKRVVMKHTYTVEGYYIIRVAVSNYFGTLKDKAEISVQHPVRSLNVTVNNPVPLPEGQAIFVVNIPNNVSLPTNESLHWSFGDGSLKTTEGALQHTTHFFHQYASAGRYYAECVVSNLISTMTLKTTVDIIETITGIQLQHVTLINPMTTIFDEDDSFVSYQSLEEDVLLKATIATGSNTTYVWDFGDGSTGLVTVANEVSHRYTKPGDYVVTVTAENQVSSVNTNTTLAVRQGIILESFGNTGPAPLPNSTVSLVLNVTQFGTDSCYLFDMGDERVRVVYGAEICKEIDYFKKDEIVTIDSTDTIVHDYSYNQDGFFDVKVTAMNRVSFQEMKTRVKSGWPCMRPFVQIIGEYRDILSPRVETKSSKIRLGSNVEIDCRTTKVNITWAIHKVVLIEGEELTNETGFALHPYPLELISEATGTEIVIPPLTFDIGLYKLDITVAMPGFEGLENGDSMYLSVVKSRLVVGIKGGASRPIGYGLPMALNADELSYDPDEPHNKTGLLFSWVCRKSDESVPKGCSNNATLLAETRNRTHNSSEGCFGTGYVLKGFSDGNFTAYNTSMLRVNLTYIFRVEMRKDDRCMTSEQSILIVEGDPPDVEIRCVDGCSYKTNPSARLSLTGRCSFCKTFKGIEYTWTVAKVDGQRRQPIAKSLISTYQANTARSSLFTIEGKSLESGFHYSVRLTLKQYGYAAGFSEYTFITNCPPTGGHCDITPEYGYALETEFQVTCAGWWDEGDYLNYEEANANNYQSRKMKYRFWSRRLGSGQQSLIRFGEEPFTPKLTFPLGPAAYNHTSEISVQIVDTLGEYAQVNMTIQVVDFPEMDTENKLLELTNPDKLSMLVLGGKQQNIGQIGTIVADTINEEESNGITAINDQEAGEKKKRHEQMRSSVVSALYQTAGSVTSVEAVQQSCITMKAITGKASEVSPDTQVTAASAVENMAEKLKSVDVSDEISENIENTATELVSSLSNILVATDTTVQEKVKPPVTEEELDVMSLSPEEAEQREQDLPTAQKLQQEDEALAKDTAKQVSTKTFKAATAISNLVLKTKTIGSPALVIDSPKLSMVIERSEPSALAGKAVTAREGSFNIPPAIAAKLGEGSGPVDMKVMSLPNNPFIWDESASSINSPVVSLAFQGSDGNELAMDHMEEPFEIRINNSPEKVPIPKRFDPPDPSQESEEENFYYDYEPEIDMDYAFHIIDVPRSDNAIRVIIRPGDPKMLLMAYLRVGDYPSSSEFNASGIIPREVNMNGTFTPEELDEIRHSVMVPEDMVYSNVSWHLAIQEIDPENNSSMGAPSSNYTLQTLILGCKFWSEAEQRWAGDGCKVSDKSTANVTVCECTHLTSFGSELFTPPNTIDFSTVFSKNIAENAYVLGTVLAITAVYLVCVYFARKGDNRDVQKWSVSQLSDNRLIDNHFYEITVQTGIGKTSGTKSEVFFTLYGENESTRTRTMKAKDKEFSSGSVNKFLMAEHKHLGALQSLRIWHNNSGKGADASWYLDRVQVRDLDTGKMYYFLCDKWLAVNEDDSEVCRTLPVATEEDMKQFNTVFFSTVKRDFNDGHLWFSVFSRPTRSNFTRVQRVTCCLSLLFCTMVSNAMWYDTEKKVRTVHALTIGPITLTFHQLYVSFMSSILIFPVNIGLVTLFRRVREKEAAVYEVGAGEDMAETVEKGDVKDDEEKQSKKKKKKRFMFPHWMVYVAWIVAFLVTFTSAFFSVLYSLDWGAKKSIAWLTSMLMSFTMSVFVLDPIKVILLAALLSLVFRKPSSSEEDDSDDEEMKNKLQDDEDWINEMPPDDGDELEDKLGAPDPVRLAQAKEKMHKQAVMSDLIREIVRYMLLVLVLMLIAYNNKDPSSYNLVKTFRDNFVHVELPLETVRTDHDFWTWVNNTLIPGLYTGSWYNGKPTTLLEQQFLADKLSFRVGPARMRQLRVPPSDLCQIKLHVAGFVEGCTMEYSTELEDQMAYLPGWKYHPNASVLADALQWVYQSSADLGVDSTSGRLTTYSGGGYEADFGTSNLRAKRASGYLESQGWIDRLTRAIIVEFTAYNANVNLFVAARYILEFGAVGAGLTGQYDIQVLRLYSYVGPFGILNILIEVVYVLYLCYAMFKEGKSMKELGCKKYFGDPWNMLEILIIIGSLVSIGFYAAKTIISSFTLSSVQASRDDFVSFQSAITFQSAYSVTLALVVFLSTLKFMKLLRFNKKISLLSATLRHSTTMMVPYGFQFMLVFFAFVHFATVAFGTNSLSYTSFSGSGQTIFGMLLGKFDHKELTQLHWLLGPAMFIVFMIVVFLIMMNISFTIISESFAEVHKELYNQENDYEIMDFLLDGFKKGFRLVKSMVVAIDEDEDKVPVYVDFEPECIVERSNQLFHSIIRLYVREGFEDEDTKAVLQEMSDSGVSVEDLALSVIREHQSRGGPRKLCVYREDTDVEWRPELNSDGERVFVSRPCNNEWTLKETFSNSKEAAGRSANLMGAFSIGKVAKSVTFDDVFEDMASPPHQGGGQKPALGPGHRQKGRDSWYIPGPGSPDNVDVVHSNSYQATAGLTESSVSRSRTSRTAAMTTASTATMTKTSDNTGCPAAAVYIEPDESVQDEQFLSGNDQEEFGGGFDLPTDEADLLAPAVYVAPSDDDGWKDTYDQLPDDCSKTVEELEMAPASGMGYVMDDNGGGTTPDLWYSVPGEEEDRQPASDTFDLNSLDDL</sequence>
<dbReference type="Pfam" id="PF00801">
    <property type="entry name" value="PKD"/>
    <property type="match status" value="8"/>
</dbReference>
<dbReference type="SMART" id="SM00308">
    <property type="entry name" value="LH2"/>
    <property type="match status" value="1"/>
</dbReference>
<dbReference type="InterPro" id="IPR046338">
    <property type="entry name" value="GAIN_dom_sf"/>
</dbReference>
<dbReference type="GO" id="GO:0005929">
    <property type="term" value="C:cilium"/>
    <property type="evidence" value="ECO:0007669"/>
    <property type="project" value="UniProtKB-SubCell"/>
</dbReference>
<evidence type="ECO:0000256" key="11">
    <source>
        <dbReference type="ARBA" id="ARBA00023273"/>
    </source>
</evidence>
<dbReference type="GeneID" id="118427113"/>
<feature type="domain" description="PKD" evidence="16">
    <location>
        <begin position="608"/>
        <end position="677"/>
    </location>
</feature>
<feature type="domain" description="PKD" evidence="16">
    <location>
        <begin position="1863"/>
        <end position="1918"/>
    </location>
</feature>
<dbReference type="PANTHER" id="PTHR10877">
    <property type="entry name" value="POLYCYSTIN FAMILY MEMBER"/>
    <property type="match status" value="1"/>
</dbReference>
<evidence type="ECO:0000259" key="18">
    <source>
        <dbReference type="PROSITE" id="PS51111"/>
    </source>
</evidence>
<dbReference type="SUPFAM" id="SSF49299">
    <property type="entry name" value="PKD domain"/>
    <property type="match status" value="11"/>
</dbReference>
<dbReference type="RefSeq" id="XP_035692642.1">
    <property type="nucleotide sequence ID" value="XM_035836749.1"/>
</dbReference>
<evidence type="ECO:0000256" key="13">
    <source>
        <dbReference type="PROSITE-ProRule" id="PRU00152"/>
    </source>
</evidence>
<dbReference type="InterPro" id="IPR013122">
    <property type="entry name" value="PKD1_2_channel"/>
</dbReference>
<feature type="transmembrane region" description="Helical" evidence="15">
    <location>
        <begin position="3378"/>
        <end position="3401"/>
    </location>
</feature>
<feature type="compositionally biased region" description="Acidic residues" evidence="14">
    <location>
        <begin position="3450"/>
        <end position="3459"/>
    </location>
</feature>
<comment type="subcellular location">
    <subcellularLocation>
        <location evidence="2">Cell membrane</location>
        <topology evidence="2">Multi-pass membrane protein</topology>
    </subcellularLocation>
    <subcellularLocation>
        <location evidence="1">Cell projection</location>
        <location evidence="1">Cilium</location>
    </subcellularLocation>
</comment>
<dbReference type="Gene3D" id="2.60.220.50">
    <property type="match status" value="1"/>
</dbReference>
<feature type="region of interest" description="Disordered" evidence="14">
    <location>
        <begin position="2670"/>
        <end position="2697"/>
    </location>
</feature>
<evidence type="ECO:0000256" key="6">
    <source>
        <dbReference type="ARBA" id="ARBA00022729"/>
    </source>
</evidence>
<feature type="domain" description="PKD" evidence="16">
    <location>
        <begin position="1090"/>
        <end position="1145"/>
    </location>
</feature>
<protein>
    <submittedName>
        <fullName evidence="20">Polycystin-1-like</fullName>
    </submittedName>
</protein>
<evidence type="ECO:0000256" key="3">
    <source>
        <dbReference type="ARBA" id="ARBA00007200"/>
    </source>
</evidence>
<feature type="domain" description="PKD" evidence="16">
    <location>
        <begin position="1382"/>
        <end position="1449"/>
    </location>
</feature>
<dbReference type="Pfam" id="PF20519">
    <property type="entry name" value="Polycystin_dom"/>
    <property type="match status" value="1"/>
</dbReference>
<dbReference type="Pfam" id="PF01477">
    <property type="entry name" value="PLAT"/>
    <property type="match status" value="1"/>
</dbReference>
<dbReference type="GO" id="GO:0005509">
    <property type="term" value="F:calcium ion binding"/>
    <property type="evidence" value="ECO:0007669"/>
    <property type="project" value="InterPro"/>
</dbReference>
<evidence type="ECO:0000256" key="5">
    <source>
        <dbReference type="ARBA" id="ARBA00022692"/>
    </source>
</evidence>
<dbReference type="FunFam" id="2.60.220.50:FF:000061">
    <property type="entry name" value="Uncharacterized protein"/>
    <property type="match status" value="1"/>
</dbReference>
<gene>
    <name evidence="20" type="primary">LOC118427113</name>
</gene>
<feature type="transmembrane region" description="Helical" evidence="15">
    <location>
        <begin position="3858"/>
        <end position="3878"/>
    </location>
</feature>
<keyword evidence="19" id="KW-1185">Reference proteome</keyword>
<dbReference type="PROSITE" id="PS51111">
    <property type="entry name" value="REJ"/>
    <property type="match status" value="1"/>
</dbReference>
<evidence type="ECO:0000256" key="10">
    <source>
        <dbReference type="ARBA" id="ARBA00023180"/>
    </source>
</evidence>
<keyword evidence="8" id="KW-0969">Cilium</keyword>
<dbReference type="PRINTS" id="PR01433">
    <property type="entry name" value="POLYCYSTIN2"/>
</dbReference>
<evidence type="ECO:0000256" key="2">
    <source>
        <dbReference type="ARBA" id="ARBA00004651"/>
    </source>
</evidence>
<keyword evidence="5 15" id="KW-0812">Transmembrane</keyword>
<dbReference type="Gene3D" id="2.60.40.10">
    <property type="entry name" value="Immunoglobulins"/>
    <property type="match status" value="7"/>
</dbReference>
<comment type="caution">
    <text evidence="13">Lacks conserved residue(s) required for the propagation of feature annotation.</text>
</comment>
<dbReference type="Gene3D" id="2.60.120.260">
    <property type="entry name" value="Galactose-binding domain-like"/>
    <property type="match status" value="1"/>
</dbReference>
<dbReference type="PANTHER" id="PTHR10877:SF194">
    <property type="entry name" value="LOCATION OF VULVA DEFECTIVE 1"/>
    <property type="match status" value="1"/>
</dbReference>
<dbReference type="SUPFAM" id="SSF49785">
    <property type="entry name" value="Galactose-binding domain-like"/>
    <property type="match status" value="1"/>
</dbReference>
<feature type="transmembrane region" description="Helical" evidence="15">
    <location>
        <begin position="3761"/>
        <end position="3788"/>
    </location>
</feature>
<proteinExistence type="inferred from homology"/>
<dbReference type="SMART" id="SM00303">
    <property type="entry name" value="GPS"/>
    <property type="match status" value="1"/>
</dbReference>
<dbReference type="SMART" id="SM00089">
    <property type="entry name" value="PKD"/>
    <property type="match status" value="12"/>
</dbReference>
<evidence type="ECO:0000256" key="1">
    <source>
        <dbReference type="ARBA" id="ARBA00004138"/>
    </source>
</evidence>
<evidence type="ECO:0000313" key="20">
    <source>
        <dbReference type="RefSeq" id="XP_035692642.1"/>
    </source>
</evidence>
<accession>A0A9J7N496</accession>
<dbReference type="InterPro" id="IPR035986">
    <property type="entry name" value="PKD_dom_sf"/>
</dbReference>
<keyword evidence="4" id="KW-1003">Cell membrane</keyword>
<feature type="transmembrane region" description="Helical" evidence="15">
    <location>
        <begin position="3809"/>
        <end position="3827"/>
    </location>
</feature>
<keyword evidence="7 15" id="KW-1133">Transmembrane helix</keyword>
<dbReference type="SUPFAM" id="SSF49723">
    <property type="entry name" value="Lipase/lipooxygenase domain (PLAT/LH2 domain)"/>
    <property type="match status" value="1"/>
</dbReference>
<feature type="domain" description="PKD" evidence="16">
    <location>
        <begin position="1285"/>
        <end position="1337"/>
    </location>
</feature>
<dbReference type="InterPro" id="IPR003915">
    <property type="entry name" value="PKD_2"/>
</dbReference>
<dbReference type="GO" id="GO:0005262">
    <property type="term" value="F:calcium channel activity"/>
    <property type="evidence" value="ECO:0000318"/>
    <property type="project" value="GO_Central"/>
</dbReference>
<dbReference type="Pfam" id="PF01825">
    <property type="entry name" value="GPS"/>
    <property type="match status" value="1"/>
</dbReference>
<dbReference type="InterPro" id="IPR002859">
    <property type="entry name" value="PKD/REJ-like"/>
</dbReference>
<keyword evidence="6" id="KW-0732">Signal</keyword>
<dbReference type="InterPro" id="IPR008979">
    <property type="entry name" value="Galactose-bd-like_sf"/>
</dbReference>
<keyword evidence="10" id="KW-0325">Glycoprotein</keyword>
<dbReference type="PROSITE" id="PS50093">
    <property type="entry name" value="PKD"/>
    <property type="match status" value="11"/>
</dbReference>
<feature type="region of interest" description="Disordered" evidence="14">
    <location>
        <begin position="2848"/>
        <end position="2867"/>
    </location>
</feature>
<feature type="region of interest" description="Disordered" evidence="14">
    <location>
        <begin position="4172"/>
        <end position="4205"/>
    </location>
</feature>
<organism evidence="19 20">
    <name type="scientific">Branchiostoma floridae</name>
    <name type="common">Florida lancelet</name>
    <name type="synonym">Amphioxus</name>
    <dbReference type="NCBI Taxonomy" id="7739"/>
    <lineage>
        <taxon>Eukaryota</taxon>
        <taxon>Metazoa</taxon>
        <taxon>Chordata</taxon>
        <taxon>Cephalochordata</taxon>
        <taxon>Leptocardii</taxon>
        <taxon>Amphioxiformes</taxon>
        <taxon>Branchiostomatidae</taxon>
        <taxon>Branchiostoma</taxon>
    </lineage>
</organism>
<feature type="domain" description="PKD" evidence="16">
    <location>
        <begin position="702"/>
        <end position="773"/>
    </location>
</feature>
<evidence type="ECO:0000256" key="12">
    <source>
        <dbReference type="PIRSR" id="PIRSR603915-2"/>
    </source>
</evidence>
<feature type="domain" description="PKD" evidence="16">
    <location>
        <begin position="1759"/>
        <end position="1824"/>
    </location>
</feature>
<dbReference type="InterPro" id="IPR022409">
    <property type="entry name" value="PKD/Chitinase_dom"/>
</dbReference>
<reference evidence="19" key="1">
    <citation type="journal article" date="2020" name="Nat. Ecol. Evol.">
        <title>Deeply conserved synteny resolves early events in vertebrate evolution.</title>
        <authorList>
            <person name="Simakov O."/>
            <person name="Marletaz F."/>
            <person name="Yue J.X."/>
            <person name="O'Connell B."/>
            <person name="Jenkins J."/>
            <person name="Brandt A."/>
            <person name="Calef R."/>
            <person name="Tung C.H."/>
            <person name="Huang T.K."/>
            <person name="Schmutz J."/>
            <person name="Satoh N."/>
            <person name="Yu J.K."/>
            <person name="Putnam N.H."/>
            <person name="Green R.E."/>
            <person name="Rokhsar D.S."/>
        </authorList>
    </citation>
    <scope>NUCLEOTIDE SEQUENCE [LARGE SCALE GENOMIC DNA]</scope>
    <source>
        <strain evidence="19">S238N-H82</strain>
    </source>
</reference>
<dbReference type="KEGG" id="bfo:118427113"/>
<feature type="region of interest" description="Disordered" evidence="14">
    <location>
        <begin position="4337"/>
        <end position="4379"/>
    </location>
</feature>
<evidence type="ECO:0000259" key="16">
    <source>
        <dbReference type="PROSITE" id="PS50093"/>
    </source>
</evidence>
<feature type="transmembrane region" description="Helical" evidence="15">
    <location>
        <begin position="3057"/>
        <end position="3077"/>
    </location>
</feature>
<feature type="transmembrane region" description="Helical" evidence="15">
    <location>
        <begin position="3263"/>
        <end position="3284"/>
    </location>
</feature>
<dbReference type="GO" id="GO:0016020">
    <property type="term" value="C:membrane"/>
    <property type="evidence" value="ECO:0000318"/>
    <property type="project" value="GO_Central"/>
</dbReference>
<dbReference type="InterPro" id="IPR051223">
    <property type="entry name" value="Polycystin"/>
</dbReference>
<dbReference type="FunFam" id="2.60.60.20:FF:000022">
    <property type="entry name" value="Uncharacterized protein"/>
    <property type="match status" value="1"/>
</dbReference>
<name>A0A9J7N496_BRAFL</name>
<feature type="transmembrane region" description="Helical" evidence="15">
    <location>
        <begin position="3955"/>
        <end position="3978"/>
    </location>
</feature>
<feature type="transmembrane region" description="Helical" evidence="15">
    <location>
        <begin position="3421"/>
        <end position="3444"/>
    </location>
</feature>